<name>A0ABW4Z4B0_9HYPH</name>
<comment type="caution">
    <text evidence="1">The sequence shown here is derived from an EMBL/GenBank/DDBJ whole genome shotgun (WGS) entry which is preliminary data.</text>
</comment>
<accession>A0ABW4Z4B0</accession>
<dbReference type="EMBL" id="JBHUHD010000004">
    <property type="protein sequence ID" value="MFD2143456.1"/>
    <property type="molecule type" value="Genomic_DNA"/>
</dbReference>
<reference evidence="1" key="3">
    <citation type="submission" date="2024-09" db="EMBL/GenBank/DDBJ databases">
        <authorList>
            <person name="Sun Q."/>
            <person name="Mori K."/>
        </authorList>
    </citation>
    <scope>NUCLEOTIDE SEQUENCE</scope>
    <source>
        <strain evidence="1">CCM 7435</strain>
    </source>
</reference>
<dbReference type="RefSeq" id="WP_213353090.1">
    <property type="nucleotide sequence ID" value="NZ_JAHBGB010000032.1"/>
</dbReference>
<sequence length="76" mass="8301">MKPVAFVDITSNRTVYVNADMVLTASEGTRNSTVIEFAASFRGEIIQFEVEGSPQDIVEKLQNAGNATYPLHNSLP</sequence>
<protein>
    <submittedName>
        <fullName evidence="1">Uncharacterized protein</fullName>
    </submittedName>
</protein>
<organism evidence="1 3">
    <name type="scientific">Ancylobacter oerskovii</name>
    <dbReference type="NCBI Taxonomy" id="459519"/>
    <lineage>
        <taxon>Bacteria</taxon>
        <taxon>Pseudomonadati</taxon>
        <taxon>Pseudomonadota</taxon>
        <taxon>Alphaproteobacteria</taxon>
        <taxon>Hyphomicrobiales</taxon>
        <taxon>Xanthobacteraceae</taxon>
        <taxon>Ancylobacter</taxon>
    </lineage>
</organism>
<evidence type="ECO:0000313" key="2">
    <source>
        <dbReference type="EMBL" id="MFD2143778.1"/>
    </source>
</evidence>
<keyword evidence="3" id="KW-1185">Reference proteome</keyword>
<evidence type="ECO:0000313" key="3">
    <source>
        <dbReference type="Proteomes" id="UP001597299"/>
    </source>
</evidence>
<reference evidence="3" key="2">
    <citation type="journal article" date="2019" name="Int. J. Syst. Evol. Microbiol.">
        <title>The Global Catalogue of Microorganisms (GCM) 10K type strain sequencing project: providing services to taxonomists for standard genome sequencing and annotation.</title>
        <authorList>
            <consortium name="The Broad Institute Genomics Platform"/>
            <consortium name="The Broad Institute Genome Sequencing Center for Infectious Disease"/>
            <person name="Wu L."/>
            <person name="Ma J."/>
        </authorList>
    </citation>
    <scope>NUCLEOTIDE SEQUENCE [LARGE SCALE GENOMIC DNA]</scope>
    <source>
        <strain evidence="3">CCM 7435</strain>
    </source>
</reference>
<dbReference type="EMBL" id="JBHUHD010000004">
    <property type="protein sequence ID" value="MFD2143778.1"/>
    <property type="molecule type" value="Genomic_DNA"/>
</dbReference>
<evidence type="ECO:0000313" key="1">
    <source>
        <dbReference type="EMBL" id="MFD2143456.1"/>
    </source>
</evidence>
<proteinExistence type="predicted"/>
<gene>
    <name evidence="1" type="ORF">ACFSNC_23910</name>
    <name evidence="2" type="ORF">ACFSNC_25865</name>
</gene>
<reference evidence="1" key="1">
    <citation type="journal article" date="2014" name="Int. J. Syst. Evol. Microbiol.">
        <title>Complete genome of a new Firmicutes species belonging to the dominant human colonic microbiota ('Ruminococcus bicirculans') reveals two chromosomes and a selective capacity to utilize plant glucans.</title>
        <authorList>
            <consortium name="NISC Comparative Sequencing Program"/>
            <person name="Wegmann U."/>
            <person name="Louis P."/>
            <person name="Goesmann A."/>
            <person name="Henrissat B."/>
            <person name="Duncan S.H."/>
            <person name="Flint H.J."/>
        </authorList>
    </citation>
    <scope>NUCLEOTIDE SEQUENCE</scope>
    <source>
        <strain evidence="1">CCM 7435</strain>
    </source>
</reference>
<dbReference type="Proteomes" id="UP001597299">
    <property type="component" value="Unassembled WGS sequence"/>
</dbReference>